<comment type="caution">
    <text evidence="2">The sequence shown here is derived from an EMBL/GenBank/DDBJ whole genome shotgun (WGS) entry which is preliminary data.</text>
</comment>
<gene>
    <name evidence="2" type="ORF">EIKCOROL_02590</name>
</gene>
<proteinExistence type="predicted"/>
<evidence type="ECO:0000313" key="2">
    <source>
        <dbReference type="EMBL" id="EEG22678.1"/>
    </source>
</evidence>
<sequence length="351" mass="38887">MLDMLGFGDKPLKLAEGKVLAGIDNHPAMTAEVWKRLPEWIDKPAMVFDSDTVDGRLVFIAPEKVRGSDVRIVIEPKGDALEAHVLVNAYNKDSKSPYFRWVNDRLLRYADKEKASRIDERFGLRLPDILRNPAFMPDAQIHGMGRGNMKALRRTKILTEKNLQGYLKNNPALSLNHSGNTPSAATPERVAEIWQQVARAVGQRNMRLIDVLTAAEASRPDGAQDLRGVDGWYDPKSNLIGSQGQMMADDHTDFAVEQDCRIGMDTQNIGGRTGGNFQHKKNGAVLSVFSSLICSVLYSYFEGNISANLVQPQTKWRFQVAFAVFTLLMGVFHQERPVVGVLPGQGVGGNV</sequence>
<dbReference type="AlphaFoldDB" id="C0DYX4"/>
<dbReference type="InterPro" id="IPR041131">
    <property type="entry name" value="MuF_C"/>
</dbReference>
<protein>
    <recommendedName>
        <fullName evidence="1">Phage MuF C-terminal domain-containing protein</fullName>
    </recommendedName>
</protein>
<reference evidence="2 3" key="1">
    <citation type="submission" date="2009-01" db="EMBL/GenBank/DDBJ databases">
        <authorList>
            <person name="Fulton L."/>
            <person name="Clifton S."/>
            <person name="Chinwalla A.T."/>
            <person name="Mitreva M."/>
            <person name="Sodergren E."/>
            <person name="Weinstock G."/>
            <person name="Clifton S."/>
            <person name="Dooling D.J."/>
            <person name="Fulton B."/>
            <person name="Minx P."/>
            <person name="Pepin K.H."/>
            <person name="Johnson M."/>
            <person name="Bhonagiri V."/>
            <person name="Nash W.E."/>
            <person name="Mardis E.R."/>
            <person name="Wilson R.K."/>
        </authorList>
    </citation>
    <scope>NUCLEOTIDE SEQUENCE [LARGE SCALE GENOMIC DNA]</scope>
    <source>
        <strain evidence="2 3">ATCC 23834</strain>
    </source>
</reference>
<dbReference type="Pfam" id="PF18819">
    <property type="entry name" value="MuF_C"/>
    <property type="match status" value="1"/>
</dbReference>
<organism evidence="2 3">
    <name type="scientific">Eikenella corrodens ATCC 23834</name>
    <dbReference type="NCBI Taxonomy" id="546274"/>
    <lineage>
        <taxon>Bacteria</taxon>
        <taxon>Pseudomonadati</taxon>
        <taxon>Pseudomonadota</taxon>
        <taxon>Betaproteobacteria</taxon>
        <taxon>Neisseriales</taxon>
        <taxon>Neisseriaceae</taxon>
        <taxon>Eikenella</taxon>
    </lineage>
</organism>
<dbReference type="HOGENOM" id="CLU_789248_0_0_4"/>
<evidence type="ECO:0000313" key="3">
    <source>
        <dbReference type="Proteomes" id="UP000005837"/>
    </source>
</evidence>
<feature type="domain" description="Phage MuF C-terminal" evidence="1">
    <location>
        <begin position="23"/>
        <end position="116"/>
    </location>
</feature>
<evidence type="ECO:0000259" key="1">
    <source>
        <dbReference type="Pfam" id="PF18819"/>
    </source>
</evidence>
<name>C0DYX4_EIKCO</name>
<dbReference type="Proteomes" id="UP000005837">
    <property type="component" value="Unassembled WGS sequence"/>
</dbReference>
<dbReference type="EMBL" id="ACEA01000060">
    <property type="protein sequence ID" value="EEG22678.1"/>
    <property type="molecule type" value="Genomic_DNA"/>
</dbReference>
<accession>C0DYX4</accession>
<dbReference type="eggNOG" id="COG0503">
    <property type="taxonomic scope" value="Bacteria"/>
</dbReference>